<feature type="transmembrane region" description="Helical" evidence="11">
    <location>
        <begin position="2258"/>
        <end position="2279"/>
    </location>
</feature>
<evidence type="ECO:0000256" key="9">
    <source>
        <dbReference type="ARBA" id="ARBA00023303"/>
    </source>
</evidence>
<feature type="domain" description="Piezo TM25-28" evidence="13">
    <location>
        <begin position="1173"/>
        <end position="1396"/>
    </location>
</feature>
<dbReference type="Pfam" id="PF12166">
    <property type="entry name" value="Piezo_cap"/>
    <property type="match status" value="1"/>
</dbReference>
<feature type="transmembrane region" description="Helical" evidence="11">
    <location>
        <begin position="1837"/>
        <end position="1857"/>
    </location>
</feature>
<evidence type="ECO:0000256" key="3">
    <source>
        <dbReference type="ARBA" id="ARBA00022448"/>
    </source>
</evidence>
<proteinExistence type="inferred from homology"/>
<evidence type="ECO:0000256" key="11">
    <source>
        <dbReference type="SAM" id="Phobius"/>
    </source>
</evidence>
<evidence type="ECO:0000256" key="10">
    <source>
        <dbReference type="SAM" id="MobiDB-lite"/>
    </source>
</evidence>
<dbReference type="GO" id="GO:0008381">
    <property type="term" value="F:mechanosensitive monoatomic ion channel activity"/>
    <property type="evidence" value="ECO:0007669"/>
    <property type="project" value="InterPro"/>
</dbReference>
<comment type="subcellular location">
    <subcellularLocation>
        <location evidence="1">Cell membrane</location>
        <topology evidence="1">Multi-pass membrane protein</topology>
    </subcellularLocation>
</comment>
<feature type="transmembrane region" description="Helical" evidence="11">
    <location>
        <begin position="130"/>
        <end position="148"/>
    </location>
</feature>
<feature type="transmembrane region" description="Helical" evidence="11">
    <location>
        <begin position="1807"/>
        <end position="1825"/>
    </location>
</feature>
<feature type="transmembrane region" description="Helical" evidence="11">
    <location>
        <begin position="1705"/>
        <end position="1722"/>
    </location>
</feature>
<feature type="transmembrane region" description="Helical" evidence="11">
    <location>
        <begin position="198"/>
        <end position="218"/>
    </location>
</feature>
<keyword evidence="5 11" id="KW-0812">Transmembrane</keyword>
<feature type="transmembrane region" description="Helical" evidence="11">
    <location>
        <begin position="1765"/>
        <end position="1787"/>
    </location>
</feature>
<feature type="transmembrane region" description="Helical" evidence="11">
    <location>
        <begin position="653"/>
        <end position="669"/>
    </location>
</feature>
<feature type="domain" description="Piezo non-specific cation channel cap" evidence="12">
    <location>
        <begin position="2059"/>
        <end position="2345"/>
    </location>
</feature>
<feature type="transmembrane region" description="Helical" evidence="11">
    <location>
        <begin position="30"/>
        <end position="50"/>
    </location>
</feature>
<sequence>MGAYSTAVIVTDVLLRRLCLPLVLVASAVLRYNVLSLVNLLLFLVSLLLPGPHLKAQKASSLVYLSVVVVWSFLATLGQSLFQIVLATGYSDRLQPCNQQESSWRQFGLILFHGTGVDAADIVRHILPDFVVFLAALANLVTSGYIVARIRKMDRISGVVLQEECPSVQDIESEGATRPLPTPGYPLHIQSYWQLPKIVVLLFEVSTFITLCLSGVAVPSLTSFTYYAMFLLILAAWSCHQAVKWRGCIRVLRCCMTFYTMLHLISLYLYQFQAAQQNIPIKPDDTSKSLLARLFGLTPIILTDCEYPTRLQLHHGLESTVFVNAALLVLLCLLLATDMRLWINTPEILWKRCETYHLPVRDSLPSPTLHLVSSGRSSSPVQWSQYGTYKIRGSHRQEPAVEGVSEEDAAEYVGFKEEEKREGDTYGSSAASEHARRQCTWKDIRRRSLQFVKSSWHVLLQISYVPAIVCMMFWSVLYPSWPALLLLYWACTIWLIPKFTPKNSLFYTSPALVVYAVCLLVLQYVFSLNLTSSELSPVDGVGKECHENNTPGCKSFVPLIKTAFTIVFFCALHEFVRIKFNKHTHIQDDTADGEMPLIPLHAKEDTGRTAPATAVQQMGSKLITEGFYLLSTYWILVVVAAFLLVFLSGEPSVLKTVYLIFFFLFLVMYQVFERCWYYVCIPVWWGLVLYAALELTLIYTYQFDSISDAWEKAYNNTPLTVNSEDLFRSIGLRKYGINSLRSLCVSLIPPAVFIAVMAIQLRYFNPLRQEVSSQRTAIETEGGEEGTDSGGTAGPDSVSRTSSVASAVAREKSVSYFYQLPPYLWKKSKQIMCQIVQISWRFLELHLHKFSMVVLFWVVLSEVSAGYWVLLGVSLMVIPLPYFNKIMYPLLTLYIGLLLVIKTTYQYPIVAQYMFNLTTLNGTDDGGQCSGILNTTLYVGNYSGLVYNYQYSSRINDGGWLGLHKVANYALYIMGPLCLALLLSLNFSVKRHQVKIYRSENIEIGSWEKGSLFLNISRSKAETSVLMAGKYIINHVFEMYGIEITLVAMAISVAVRIDVYGVFYCIVVGVLLVFPRRLMAPLWLFYVVVHGLLLLLQYSMLLGVPPGACFYPGGRRGYPWDVLVDQTTTNFCLKKWLFLTDYPQMLEKVVLYVDFVVYILLCLQIYNFKIVKELYSPLTDFTKTDFFMSYFKVFLTRYLFWVSIFLLFFAAINRVSFFGFLYLIMCFGLLYRGQNMLMDHKNRRIKSWAGLRLLAWTILLVRVSVQIADCVFYTDISHETKCGLILGFNGGCNRKDYYGSPDAECPNYPNNVGLWVDVLTFAVFAIQIAIFDSQYSEMMREYLIDRSKRAGQFSAVLDEKIEQRQQNAESERERELLKLNERVRQLSSCENKVDHILYAGVRIPSNVKFMTEEQDILSEEDTTSLEVASVEPKSKSSTENTNAAGSKLSRIWNFLSFYLNDIFDWIIEWLERSSALYVDVVEDLKKQEPSEEQSGIDEYDQATTISGLASPFEEKKETQDTSGMPSEGQEAMVMAVEDSDQHLLELPVKDAGSHQTAKTAKVANSDHIKDGDIADFESELNAVAKKYSRRPMRFLKALKNSLLAHAEFVIYFLVILNVVINGSVISLGYVSLLFAWGIFCIPWPTKTFWLSMIFYSMLVLVLKYAFQFYSINYHDEDLQSQTGFSTPNILGIVYYKHSSDFFKNAVWDMLLLIALLINRGLLKQNGLWRDYSNTHSSILYRIKNDTKLFYFRLLSPNISRGATDYYVMMLFFDVLCMITIVFGVSSFGVGIAGEGVGQAATFIQNNYIPLPFVLMLLLHFVSMLVDRAIYLRRALKLKFAFQIFLLIVWHLWLLFILPSESVTRIPFTMNTAAQCLYFFKCLYFIVSALQIVSGYPMKILGYFFGRHYTTVSGILFSVYRVIPLLPELREVMDWVFTDTALSLFNWLRVQEIYAKLYLVKVRREREKDSPRELGDQQSLLIKALLGGVLLVVLVMLIWGPLLVISLINSTSVPNLPVATSISLSLEGYEVRIINFWLSFQGIVYLQPLVQITVQEESIEPLTSSEYQQLKNSFQLQVQPQLESQLSQRDFRKAIFPNESTSLWTISPPAKLLLLDSLKSVREKNTSITMQFSWNIRREPVLTTAAEEVSGSTSRVLDYQKYPSTVDNLISTLSGNKTEVSLLSLYPRLILAPATGGAENYTDLSRFFKTQVNIVCNTSLSNISSQEWWTLEMCTNPIYTGKLGPPILLIYSERIASQVFSIIAGFGIIGLYASVVLVIGRLIRNYVSSLPTELLLDEVVNPDSLLKLCSDIFVVRQSRDFQLEEILVGKLFAIFRSPEKLISITESRKSKQD</sequence>
<feature type="transmembrane region" description="Helical" evidence="11">
    <location>
        <begin position="1648"/>
        <end position="1666"/>
    </location>
</feature>
<organism evidence="17 18">
    <name type="scientific">Geodia barretti</name>
    <name type="common">Barrett's horny sponge</name>
    <dbReference type="NCBI Taxonomy" id="519541"/>
    <lineage>
        <taxon>Eukaryota</taxon>
        <taxon>Metazoa</taxon>
        <taxon>Porifera</taxon>
        <taxon>Demospongiae</taxon>
        <taxon>Heteroscleromorpha</taxon>
        <taxon>Tetractinellida</taxon>
        <taxon>Astrophorina</taxon>
        <taxon>Geodiidae</taxon>
        <taxon>Geodia</taxon>
    </lineage>
</organism>
<feature type="transmembrane region" description="Helical" evidence="11">
    <location>
        <begin position="969"/>
        <end position="989"/>
    </location>
</feature>
<evidence type="ECO:0000256" key="1">
    <source>
        <dbReference type="ARBA" id="ARBA00004651"/>
    </source>
</evidence>
<keyword evidence="9" id="KW-0407">Ion channel</keyword>
<protein>
    <submittedName>
        <fullName evidence="17">Piezo-type mechanosensitive ion channel component 2</fullName>
    </submittedName>
</protein>
<evidence type="ECO:0000256" key="2">
    <source>
        <dbReference type="ARBA" id="ARBA00007821"/>
    </source>
</evidence>
<evidence type="ECO:0000256" key="8">
    <source>
        <dbReference type="ARBA" id="ARBA00023136"/>
    </source>
</evidence>
<feature type="transmembrane region" description="Helical" evidence="11">
    <location>
        <begin position="627"/>
        <end position="647"/>
    </location>
</feature>
<dbReference type="PANTHER" id="PTHR47049:SF2">
    <property type="entry name" value="PIEZO-TYPE MECHANOSENSITIVE ION CHANNEL HOMOLOG"/>
    <property type="match status" value="1"/>
</dbReference>
<feature type="transmembrane region" description="Helical" evidence="11">
    <location>
        <begin position="676"/>
        <end position="701"/>
    </location>
</feature>
<feature type="domain" description="Piezo transmembrane helical unit" evidence="14">
    <location>
        <begin position="1604"/>
        <end position="1729"/>
    </location>
</feature>
<reference evidence="17" key="1">
    <citation type="submission" date="2023-03" db="EMBL/GenBank/DDBJ databases">
        <authorList>
            <person name="Steffen K."/>
            <person name="Cardenas P."/>
        </authorList>
    </citation>
    <scope>NUCLEOTIDE SEQUENCE</scope>
</reference>
<feature type="transmembrane region" description="Helical" evidence="11">
    <location>
        <begin position="480"/>
        <end position="497"/>
    </location>
</feature>
<feature type="transmembrane region" description="Helical" evidence="11">
    <location>
        <begin position="1031"/>
        <end position="1051"/>
    </location>
</feature>
<dbReference type="InterPro" id="IPR031805">
    <property type="entry name" value="Piezo_TM25-28"/>
</dbReference>
<feature type="transmembrane region" description="Helical" evidence="11">
    <location>
        <begin position="1312"/>
        <end position="1331"/>
    </location>
</feature>
<dbReference type="Pfam" id="PF24874">
    <property type="entry name" value="Piezo_THU9_anchor"/>
    <property type="match status" value="1"/>
</dbReference>
<keyword evidence="18" id="KW-1185">Reference proteome</keyword>
<feature type="region of interest" description="Disordered" evidence="10">
    <location>
        <begin position="1507"/>
        <end position="1529"/>
    </location>
</feature>
<keyword evidence="8 11" id="KW-0472">Membrane</keyword>
<feature type="transmembrane region" description="Helical" evidence="11">
    <location>
        <begin position="1189"/>
        <end position="1209"/>
    </location>
</feature>
<dbReference type="InterPro" id="IPR027272">
    <property type="entry name" value="Piezo"/>
</dbReference>
<feature type="transmembrane region" description="Helical" evidence="11">
    <location>
        <begin position="1149"/>
        <end position="1168"/>
    </location>
</feature>
<evidence type="ECO:0000313" key="17">
    <source>
        <dbReference type="EMBL" id="CAI8013647.1"/>
    </source>
</evidence>
<keyword evidence="7" id="KW-0406">Ion transport</keyword>
<dbReference type="Pfam" id="PF23188">
    <property type="entry name" value="THU_Piezo1"/>
    <property type="match status" value="1"/>
</dbReference>
<keyword evidence="3" id="KW-0813">Transport</keyword>
<evidence type="ECO:0000259" key="15">
    <source>
        <dbReference type="Pfam" id="PF24871"/>
    </source>
</evidence>
<dbReference type="GO" id="GO:0005886">
    <property type="term" value="C:plasma membrane"/>
    <property type="evidence" value="ECO:0007669"/>
    <property type="project" value="UniProtKB-SubCell"/>
</dbReference>
<feature type="transmembrane region" description="Helical" evidence="11">
    <location>
        <begin position="1215"/>
        <end position="1232"/>
    </location>
</feature>
<dbReference type="InterPro" id="IPR056769">
    <property type="entry name" value="Piezo_TM1-24"/>
</dbReference>
<comment type="caution">
    <text evidence="17">The sequence shown here is derived from an EMBL/GenBank/DDBJ whole genome shotgun (WGS) entry which is preliminary data.</text>
</comment>
<comment type="similarity">
    <text evidence="2">Belongs to the PIEZO (TC 1.A.75) family.</text>
</comment>
<feature type="transmembrane region" description="Helical" evidence="11">
    <location>
        <begin position="556"/>
        <end position="576"/>
    </location>
</feature>
<accession>A0AA35WHA0</accession>
<feature type="region of interest" description="Disordered" evidence="10">
    <location>
        <begin position="1420"/>
        <end position="1442"/>
    </location>
</feature>
<dbReference type="InterPro" id="IPR056768">
    <property type="entry name" value="THU_Piezo"/>
</dbReference>
<dbReference type="EMBL" id="CASHTH010001284">
    <property type="protein sequence ID" value="CAI8013647.1"/>
    <property type="molecule type" value="Genomic_DNA"/>
</dbReference>
<feature type="transmembrane region" description="Helical" evidence="11">
    <location>
        <begin position="1626"/>
        <end position="1643"/>
    </location>
</feature>
<feature type="transmembrane region" description="Helical" evidence="11">
    <location>
        <begin position="224"/>
        <end position="243"/>
    </location>
</feature>
<dbReference type="Proteomes" id="UP001174909">
    <property type="component" value="Unassembled WGS sequence"/>
</dbReference>
<feature type="domain" description="Piezo THU9 and anchor" evidence="16">
    <location>
        <begin position="1763"/>
        <end position="2005"/>
    </location>
</feature>
<evidence type="ECO:0000259" key="14">
    <source>
        <dbReference type="Pfam" id="PF23188"/>
    </source>
</evidence>
<feature type="transmembrane region" description="Helical" evidence="11">
    <location>
        <begin position="740"/>
        <end position="759"/>
    </location>
</feature>
<evidence type="ECO:0000256" key="4">
    <source>
        <dbReference type="ARBA" id="ARBA00022475"/>
    </source>
</evidence>
<feature type="transmembrane region" description="Helical" evidence="11">
    <location>
        <begin position="890"/>
        <end position="907"/>
    </location>
</feature>
<feature type="transmembrane region" description="Helical" evidence="11">
    <location>
        <begin position="321"/>
        <end position="343"/>
    </location>
</feature>
<feature type="transmembrane region" description="Helical" evidence="11">
    <location>
        <begin position="62"/>
        <end position="86"/>
    </location>
</feature>
<evidence type="ECO:0000259" key="16">
    <source>
        <dbReference type="Pfam" id="PF24874"/>
    </source>
</evidence>
<gene>
    <name evidence="17" type="ORF">GBAR_LOCUS8621</name>
</gene>
<keyword evidence="4" id="KW-1003">Cell membrane</keyword>
<dbReference type="PANTHER" id="PTHR47049">
    <property type="entry name" value="PIEZO-TYPE MECHANOSENSITIVE ION CHANNEL HOMOLOG"/>
    <property type="match status" value="1"/>
</dbReference>
<feature type="transmembrane region" description="Helical" evidence="11">
    <location>
        <begin position="504"/>
        <end position="526"/>
    </location>
</feature>
<evidence type="ECO:0000259" key="13">
    <source>
        <dbReference type="Pfam" id="PF15917"/>
    </source>
</evidence>
<name>A0AA35WHA0_GEOBA</name>
<keyword evidence="6 11" id="KW-1133">Transmembrane helix</keyword>
<evidence type="ECO:0000256" key="5">
    <source>
        <dbReference type="ARBA" id="ARBA00022692"/>
    </source>
</evidence>
<feature type="transmembrane region" description="Helical" evidence="11">
    <location>
        <begin position="1057"/>
        <end position="1075"/>
    </location>
</feature>
<dbReference type="InterPro" id="IPR056770">
    <property type="entry name" value="Piezo_THU9_anchor"/>
</dbReference>
<evidence type="ECO:0000256" key="6">
    <source>
        <dbReference type="ARBA" id="ARBA00022989"/>
    </source>
</evidence>
<feature type="transmembrane region" description="Helical" evidence="11">
    <location>
        <begin position="1082"/>
        <end position="1101"/>
    </location>
</feature>
<dbReference type="Pfam" id="PF15917">
    <property type="entry name" value="Piezo_TM25-28"/>
    <property type="match status" value="1"/>
</dbReference>
<feature type="transmembrane region" description="Helical" evidence="11">
    <location>
        <begin position="455"/>
        <end position="474"/>
    </location>
</feature>
<feature type="domain" description="Piezo TM1-24" evidence="15">
    <location>
        <begin position="31"/>
        <end position="765"/>
    </location>
</feature>
<evidence type="ECO:0000259" key="12">
    <source>
        <dbReference type="Pfam" id="PF12166"/>
    </source>
</evidence>
<dbReference type="Pfam" id="PF24871">
    <property type="entry name" value="Piezo_TM1-24"/>
    <property type="match status" value="1"/>
</dbReference>
<evidence type="ECO:0000313" key="18">
    <source>
        <dbReference type="Proteomes" id="UP001174909"/>
    </source>
</evidence>
<feature type="transmembrane region" description="Helical" evidence="11">
    <location>
        <begin position="250"/>
        <end position="270"/>
    </location>
</feature>
<feature type="transmembrane region" description="Helical" evidence="11">
    <location>
        <begin position="1877"/>
        <end position="1896"/>
    </location>
</feature>
<evidence type="ECO:0000256" key="7">
    <source>
        <dbReference type="ARBA" id="ARBA00023065"/>
    </source>
</evidence>
<feature type="region of interest" description="Disordered" evidence="10">
    <location>
        <begin position="776"/>
        <end position="799"/>
    </location>
</feature>
<dbReference type="InterPro" id="IPR031334">
    <property type="entry name" value="Piezo_cap_dom"/>
</dbReference>
<feature type="transmembrane region" description="Helical" evidence="11">
    <location>
        <begin position="1979"/>
        <end position="2007"/>
    </location>
</feature>